<proteinExistence type="predicted"/>
<gene>
    <name evidence="1" type="ORF">GCM10010406_11020</name>
</gene>
<dbReference type="EMBL" id="BAAATA010000004">
    <property type="protein sequence ID" value="GAA2476646.1"/>
    <property type="molecule type" value="Genomic_DNA"/>
</dbReference>
<evidence type="ECO:0000313" key="1">
    <source>
        <dbReference type="EMBL" id="GAA2476646.1"/>
    </source>
</evidence>
<keyword evidence="2" id="KW-1185">Reference proteome</keyword>
<comment type="caution">
    <text evidence="1">The sequence shown here is derived from an EMBL/GenBank/DDBJ whole genome shotgun (WGS) entry which is preliminary data.</text>
</comment>
<dbReference type="Proteomes" id="UP001501358">
    <property type="component" value="Unassembled WGS sequence"/>
</dbReference>
<organism evidence="1 2">
    <name type="scientific">Streptomyces thermolineatus</name>
    <dbReference type="NCBI Taxonomy" id="44033"/>
    <lineage>
        <taxon>Bacteria</taxon>
        <taxon>Bacillati</taxon>
        <taxon>Actinomycetota</taxon>
        <taxon>Actinomycetes</taxon>
        <taxon>Kitasatosporales</taxon>
        <taxon>Streptomycetaceae</taxon>
        <taxon>Streptomyces</taxon>
    </lineage>
</organism>
<accession>A0ABN3L2I0</accession>
<name>A0ABN3L2I0_9ACTN</name>
<reference evidence="1 2" key="1">
    <citation type="journal article" date="2019" name="Int. J. Syst. Evol. Microbiol.">
        <title>The Global Catalogue of Microorganisms (GCM) 10K type strain sequencing project: providing services to taxonomists for standard genome sequencing and annotation.</title>
        <authorList>
            <consortium name="The Broad Institute Genomics Platform"/>
            <consortium name="The Broad Institute Genome Sequencing Center for Infectious Disease"/>
            <person name="Wu L."/>
            <person name="Ma J."/>
        </authorList>
    </citation>
    <scope>NUCLEOTIDE SEQUENCE [LARGE SCALE GENOMIC DNA]</scope>
    <source>
        <strain evidence="1 2">JCM 6307</strain>
    </source>
</reference>
<protein>
    <submittedName>
        <fullName evidence="1">Uncharacterized protein</fullName>
    </submittedName>
</protein>
<sequence>MFLLGIVVLTLAGYAALCMLRPYIPCAKCTGRPAAPCRACRGHRVRLRAGHRILNGSRRAHDHITR</sequence>
<evidence type="ECO:0000313" key="2">
    <source>
        <dbReference type="Proteomes" id="UP001501358"/>
    </source>
</evidence>